<name>A0A7T5R0V7_9BACT</name>
<keyword evidence="1" id="KW-1133">Transmembrane helix</keyword>
<protein>
    <recommendedName>
        <fullName evidence="5">DUF4105 domain-containing protein</fullName>
    </recommendedName>
</protein>
<proteinExistence type="predicted"/>
<keyword evidence="2" id="KW-0732">Signal</keyword>
<feature type="chain" id="PRO_5032926836" description="DUF4105 domain-containing protein" evidence="2">
    <location>
        <begin position="20"/>
        <end position="269"/>
    </location>
</feature>
<accession>A0A7T5R0V7</accession>
<sequence>MRSVLLFALIFLIASPAYAHRPYLIKEGTISDPNGNSLILEKLYGDGIFTSDPVSFQIRSKSSALLAYTPTSEHIAVFCPDVRFCWAFLYGIVSPFATGMKLNHESIDWNSKAQNLDLKGDEAGLYQKYLEDEKQKRAYSYSFDYPEMRKDKQGKGFSASAWSIVFSPLFIIANHIIPLAFVTVLSIVPFILHWLFFKRFSLHKKLHRILLKTSGGIIILGYALFYCLALFVLGFTIGTPLLYMFAAMLLGIASPKLIRLKKKLVPEGS</sequence>
<feature type="transmembrane region" description="Helical" evidence="1">
    <location>
        <begin position="241"/>
        <end position="258"/>
    </location>
</feature>
<evidence type="ECO:0000256" key="1">
    <source>
        <dbReference type="SAM" id="Phobius"/>
    </source>
</evidence>
<feature type="signal peptide" evidence="2">
    <location>
        <begin position="1"/>
        <end position="19"/>
    </location>
</feature>
<feature type="transmembrane region" description="Helical" evidence="1">
    <location>
        <begin position="176"/>
        <end position="197"/>
    </location>
</feature>
<keyword evidence="1" id="KW-0812">Transmembrane</keyword>
<keyword evidence="1" id="KW-0472">Membrane</keyword>
<reference evidence="3 4" key="1">
    <citation type="submission" date="2020-07" db="EMBL/GenBank/DDBJ databases">
        <title>Huge and variable diversity of episymbiotic CPR bacteria and DPANN archaea in groundwater ecosystems.</title>
        <authorList>
            <person name="He C.Y."/>
            <person name="Keren R."/>
            <person name="Whittaker M."/>
            <person name="Farag I.F."/>
            <person name="Doudna J."/>
            <person name="Cate J.H.D."/>
            <person name="Banfield J.F."/>
        </authorList>
    </citation>
    <scope>NUCLEOTIDE SEQUENCE [LARGE SCALE GENOMIC DNA]</scope>
    <source>
        <strain evidence="3">NC_groundwater_70_Ag_B-0.1um_54_66</strain>
    </source>
</reference>
<organism evidence="3 4">
    <name type="scientific">Micavibrio aeruginosavorus</name>
    <dbReference type="NCBI Taxonomy" id="349221"/>
    <lineage>
        <taxon>Bacteria</taxon>
        <taxon>Pseudomonadati</taxon>
        <taxon>Bdellovibrionota</taxon>
        <taxon>Bdellovibrionia</taxon>
        <taxon>Bdellovibrionales</taxon>
        <taxon>Pseudobdellovibrionaceae</taxon>
        <taxon>Micavibrio</taxon>
    </lineage>
</organism>
<evidence type="ECO:0000313" key="3">
    <source>
        <dbReference type="EMBL" id="QQG35483.1"/>
    </source>
</evidence>
<gene>
    <name evidence="3" type="ORF">HYS17_08040</name>
</gene>
<feature type="transmembrane region" description="Helical" evidence="1">
    <location>
        <begin position="209"/>
        <end position="235"/>
    </location>
</feature>
<dbReference type="EMBL" id="CP066681">
    <property type="protein sequence ID" value="QQG35483.1"/>
    <property type="molecule type" value="Genomic_DNA"/>
</dbReference>
<dbReference type="Proteomes" id="UP000595362">
    <property type="component" value="Chromosome"/>
</dbReference>
<evidence type="ECO:0000313" key="4">
    <source>
        <dbReference type="Proteomes" id="UP000595362"/>
    </source>
</evidence>
<evidence type="ECO:0000256" key="2">
    <source>
        <dbReference type="SAM" id="SignalP"/>
    </source>
</evidence>
<dbReference type="AlphaFoldDB" id="A0A7T5R0V7"/>
<evidence type="ECO:0008006" key="5">
    <source>
        <dbReference type="Google" id="ProtNLM"/>
    </source>
</evidence>